<protein>
    <submittedName>
        <fullName evidence="1">WD40-repeat-containing domain protein</fullName>
    </submittedName>
</protein>
<dbReference type="Proteomes" id="UP000814128">
    <property type="component" value="Unassembled WGS sequence"/>
</dbReference>
<organism evidence="1 2">
    <name type="scientific">Vararia minispora EC-137</name>
    <dbReference type="NCBI Taxonomy" id="1314806"/>
    <lineage>
        <taxon>Eukaryota</taxon>
        <taxon>Fungi</taxon>
        <taxon>Dikarya</taxon>
        <taxon>Basidiomycota</taxon>
        <taxon>Agaricomycotina</taxon>
        <taxon>Agaricomycetes</taxon>
        <taxon>Russulales</taxon>
        <taxon>Lachnocladiaceae</taxon>
        <taxon>Vararia</taxon>
    </lineage>
</organism>
<feature type="non-terminal residue" evidence="1">
    <location>
        <position position="1"/>
    </location>
</feature>
<name>A0ACB8Q419_9AGAM</name>
<sequence>DSAYSLSPVRASSRVLLESPRRAPRAVCKTPYRVLDAPDLADDFYLNLVDWSRSNVLAVGLGPSVYLWTAHTAAVSKLCDLSSAHDSVSSVSWVDRGSALAVGTIAGRLHIYDAATLALTRSYAKAHAQRVGALAWNAHVLCSGSRDRMIHHRDVRAPSLKPFRRSAGHKQEVCGLRWAHDGRLLASGGNDNKVCIWDVRGAPPAAASSSPSTSSTAAPTPPAAAAMRARATAAADTADAPLWKFHEHTAAVKALAWDPHLAGVLASGGGTQDKHIRFWNVQHGACVASLDTGSQVCNLTWSRTSHELVSTHGFSSSTAQNQICIWRYPALEMVASLAGHTSRVLYLAMSPEGETIVTGAGDETLRFWNAFPSRDAGAERKESALDWGKLIR</sequence>
<keyword evidence="2" id="KW-1185">Reference proteome</keyword>
<proteinExistence type="predicted"/>
<accession>A0ACB8Q419</accession>
<evidence type="ECO:0000313" key="2">
    <source>
        <dbReference type="Proteomes" id="UP000814128"/>
    </source>
</evidence>
<dbReference type="EMBL" id="MU274499">
    <property type="protein sequence ID" value="KAI0026484.1"/>
    <property type="molecule type" value="Genomic_DNA"/>
</dbReference>
<evidence type="ECO:0000313" key="1">
    <source>
        <dbReference type="EMBL" id="KAI0026484.1"/>
    </source>
</evidence>
<reference evidence="1" key="2">
    <citation type="journal article" date="2022" name="New Phytol.">
        <title>Evolutionary transition to the ectomycorrhizal habit in the genomes of a hyperdiverse lineage of mushroom-forming fungi.</title>
        <authorList>
            <person name="Looney B."/>
            <person name="Miyauchi S."/>
            <person name="Morin E."/>
            <person name="Drula E."/>
            <person name="Courty P.E."/>
            <person name="Kohler A."/>
            <person name="Kuo A."/>
            <person name="LaButti K."/>
            <person name="Pangilinan J."/>
            <person name="Lipzen A."/>
            <person name="Riley R."/>
            <person name="Andreopoulos W."/>
            <person name="He G."/>
            <person name="Johnson J."/>
            <person name="Nolan M."/>
            <person name="Tritt A."/>
            <person name="Barry K.W."/>
            <person name="Grigoriev I.V."/>
            <person name="Nagy L.G."/>
            <person name="Hibbett D."/>
            <person name="Henrissat B."/>
            <person name="Matheny P.B."/>
            <person name="Labbe J."/>
            <person name="Martin F.M."/>
        </authorList>
    </citation>
    <scope>NUCLEOTIDE SEQUENCE</scope>
    <source>
        <strain evidence="1">EC-137</strain>
    </source>
</reference>
<gene>
    <name evidence="1" type="ORF">K488DRAFT_66472</name>
</gene>
<comment type="caution">
    <text evidence="1">The sequence shown here is derived from an EMBL/GenBank/DDBJ whole genome shotgun (WGS) entry which is preliminary data.</text>
</comment>
<reference evidence="1" key="1">
    <citation type="submission" date="2021-02" db="EMBL/GenBank/DDBJ databases">
        <authorList>
            <consortium name="DOE Joint Genome Institute"/>
            <person name="Ahrendt S."/>
            <person name="Looney B.P."/>
            <person name="Miyauchi S."/>
            <person name="Morin E."/>
            <person name="Drula E."/>
            <person name="Courty P.E."/>
            <person name="Chicoki N."/>
            <person name="Fauchery L."/>
            <person name="Kohler A."/>
            <person name="Kuo A."/>
            <person name="Labutti K."/>
            <person name="Pangilinan J."/>
            <person name="Lipzen A."/>
            <person name="Riley R."/>
            <person name="Andreopoulos W."/>
            <person name="He G."/>
            <person name="Johnson J."/>
            <person name="Barry K.W."/>
            <person name="Grigoriev I.V."/>
            <person name="Nagy L."/>
            <person name="Hibbett D."/>
            <person name="Henrissat B."/>
            <person name="Matheny P.B."/>
            <person name="Labbe J."/>
            <person name="Martin F."/>
        </authorList>
    </citation>
    <scope>NUCLEOTIDE SEQUENCE</scope>
    <source>
        <strain evidence="1">EC-137</strain>
    </source>
</reference>